<reference evidence="3" key="2">
    <citation type="journal article" date="2018" name="Nat. Commun.">
        <title>Extreme sensitivity to ultraviolet light in the fungal pathogen causing white-nose syndrome of bats.</title>
        <authorList>
            <person name="Palmer J.M."/>
            <person name="Drees K.P."/>
            <person name="Foster J.T."/>
            <person name="Lindner D.L."/>
        </authorList>
    </citation>
    <scope>NUCLEOTIDE SEQUENCE [LARGE SCALE GENOMIC DNA]</scope>
    <source>
        <strain evidence="3">UAMH 10579</strain>
    </source>
</reference>
<sequence length="119" mass="13454">MASKSMTANMQDGEGENSRMYGIDDGLRGVDAPASRVHRPTGYSIRPNAYDIQYMEYLYGHLEDSRHMRMAIQSTLLYLSLRATITTNILENAFRYLEGRMQPIPGEDPELEYAGAVDD</sequence>
<proteinExistence type="predicted"/>
<evidence type="ECO:0000313" key="2">
    <source>
        <dbReference type="EMBL" id="OBT99788.1"/>
    </source>
</evidence>
<reference evidence="2 3" key="1">
    <citation type="submission" date="2016-03" db="EMBL/GenBank/DDBJ databases">
        <title>Comparative genomics of Pseudogymnoascus destructans, the fungus causing white-nose syndrome of bats.</title>
        <authorList>
            <person name="Palmer J.M."/>
            <person name="Drees K.P."/>
            <person name="Foster J.T."/>
            <person name="Lindner D.L."/>
        </authorList>
    </citation>
    <scope>NUCLEOTIDE SEQUENCE [LARGE SCALE GENOMIC DNA]</scope>
    <source>
        <strain evidence="2 3">UAMH 10579</strain>
    </source>
</reference>
<gene>
    <name evidence="2" type="ORF">VE01_01978</name>
</gene>
<name>A0A1B8GVE6_9PEZI</name>
<evidence type="ECO:0000256" key="1">
    <source>
        <dbReference type="SAM" id="MobiDB-lite"/>
    </source>
</evidence>
<protein>
    <submittedName>
        <fullName evidence="2">Uncharacterized protein</fullName>
    </submittedName>
</protein>
<keyword evidence="3" id="KW-1185">Reference proteome</keyword>
<evidence type="ECO:0000313" key="3">
    <source>
        <dbReference type="Proteomes" id="UP000091956"/>
    </source>
</evidence>
<feature type="compositionally biased region" description="Polar residues" evidence="1">
    <location>
        <begin position="1"/>
        <end position="10"/>
    </location>
</feature>
<dbReference type="EMBL" id="KV460211">
    <property type="protein sequence ID" value="OBT99788.1"/>
    <property type="molecule type" value="Genomic_DNA"/>
</dbReference>
<feature type="region of interest" description="Disordered" evidence="1">
    <location>
        <begin position="1"/>
        <end position="25"/>
    </location>
</feature>
<dbReference type="RefSeq" id="XP_018133521.1">
    <property type="nucleotide sequence ID" value="XM_018271493.1"/>
</dbReference>
<dbReference type="AlphaFoldDB" id="A0A1B8GVE6"/>
<dbReference type="Proteomes" id="UP000091956">
    <property type="component" value="Unassembled WGS sequence"/>
</dbReference>
<dbReference type="GeneID" id="28835364"/>
<accession>A0A1B8GVE6</accession>
<organism evidence="2 3">
    <name type="scientific">Pseudogymnoascus verrucosus</name>
    <dbReference type="NCBI Taxonomy" id="342668"/>
    <lineage>
        <taxon>Eukaryota</taxon>
        <taxon>Fungi</taxon>
        <taxon>Dikarya</taxon>
        <taxon>Ascomycota</taxon>
        <taxon>Pezizomycotina</taxon>
        <taxon>Leotiomycetes</taxon>
        <taxon>Thelebolales</taxon>
        <taxon>Thelebolaceae</taxon>
        <taxon>Pseudogymnoascus</taxon>
    </lineage>
</organism>